<accession>A0A494YUY9</accession>
<gene>
    <name evidence="4" type="ORF">D8M03_14860</name>
</gene>
<keyword evidence="5" id="KW-1185">Reference proteome</keyword>
<sequence>MIINSLFNNLKLEKQERIINAAINEFVQNGFDKASTNEIVKEARISKGSLFNYFSSKKDLYLYLIQYSYKVIEIIYKQIDLNETDIFKRIEKLGLIKLQIQRKFPKVFDFFISIVNEESDEVKDEIKERVNSIYDEGMAKIYENIDYSKFRDDIDIQKAIEILNWTMFGFGQKSIKQLDTFENVGEEYLKEWASYSNLLKNSFYK</sequence>
<reference evidence="4 5" key="1">
    <citation type="journal article" date="2016" name="Antonie Van Leeuwenhoek">
        <title>Lysinibacillus endophyticus sp. nov., an indole-3-acetic acid producing endophytic bacterium isolated from corn root (Zea mays cv. Xinken-5).</title>
        <authorList>
            <person name="Yu J."/>
            <person name="Guan X."/>
            <person name="Liu C."/>
            <person name="Xiang W."/>
            <person name="Yu Z."/>
            <person name="Liu X."/>
            <person name="Wang G."/>
        </authorList>
    </citation>
    <scope>NUCLEOTIDE SEQUENCE [LARGE SCALE GENOMIC DNA]</scope>
    <source>
        <strain evidence="4 5">DSM 100506</strain>
    </source>
</reference>
<dbReference type="InterPro" id="IPR036271">
    <property type="entry name" value="Tet_transcr_reg_TetR-rel_C_sf"/>
</dbReference>
<dbReference type="InterPro" id="IPR023772">
    <property type="entry name" value="DNA-bd_HTH_TetR-type_CS"/>
</dbReference>
<dbReference type="Pfam" id="PF00440">
    <property type="entry name" value="TetR_N"/>
    <property type="match status" value="1"/>
</dbReference>
<dbReference type="SUPFAM" id="SSF48498">
    <property type="entry name" value="Tetracyclin repressor-like, C-terminal domain"/>
    <property type="match status" value="1"/>
</dbReference>
<dbReference type="InterPro" id="IPR009057">
    <property type="entry name" value="Homeodomain-like_sf"/>
</dbReference>
<dbReference type="PROSITE" id="PS50977">
    <property type="entry name" value="HTH_TETR_2"/>
    <property type="match status" value="1"/>
</dbReference>
<dbReference type="AlphaFoldDB" id="A0A494YUY9"/>
<feature type="DNA-binding region" description="H-T-H motif" evidence="2">
    <location>
        <begin position="35"/>
        <end position="54"/>
    </location>
</feature>
<dbReference type="Proteomes" id="UP000272238">
    <property type="component" value="Unassembled WGS sequence"/>
</dbReference>
<evidence type="ECO:0000256" key="2">
    <source>
        <dbReference type="PROSITE-ProRule" id="PRU00335"/>
    </source>
</evidence>
<dbReference type="PRINTS" id="PR00455">
    <property type="entry name" value="HTHTETR"/>
</dbReference>
<evidence type="ECO:0000259" key="3">
    <source>
        <dbReference type="PROSITE" id="PS50977"/>
    </source>
</evidence>
<dbReference type="SUPFAM" id="SSF46689">
    <property type="entry name" value="Homeodomain-like"/>
    <property type="match status" value="1"/>
</dbReference>
<protein>
    <submittedName>
        <fullName evidence="4">TetR/AcrR family transcriptional regulator</fullName>
    </submittedName>
</protein>
<evidence type="ECO:0000313" key="4">
    <source>
        <dbReference type="EMBL" id="RKQ13992.1"/>
    </source>
</evidence>
<proteinExistence type="predicted"/>
<dbReference type="EMBL" id="RBZN01000051">
    <property type="protein sequence ID" value="RKQ13992.1"/>
    <property type="molecule type" value="Genomic_DNA"/>
</dbReference>
<keyword evidence="1 2" id="KW-0238">DNA-binding</keyword>
<dbReference type="PANTHER" id="PTHR43479:SF11">
    <property type="entry name" value="ACREF_ENVCD OPERON REPRESSOR-RELATED"/>
    <property type="match status" value="1"/>
</dbReference>
<dbReference type="PANTHER" id="PTHR43479">
    <property type="entry name" value="ACREF/ENVCD OPERON REPRESSOR-RELATED"/>
    <property type="match status" value="1"/>
</dbReference>
<evidence type="ECO:0000256" key="1">
    <source>
        <dbReference type="ARBA" id="ARBA00023125"/>
    </source>
</evidence>
<dbReference type="PROSITE" id="PS01081">
    <property type="entry name" value="HTH_TETR_1"/>
    <property type="match status" value="1"/>
</dbReference>
<organism evidence="4 5">
    <name type="scientific">Ureibacillus endophyticus</name>
    <dbReference type="NCBI Taxonomy" id="1978490"/>
    <lineage>
        <taxon>Bacteria</taxon>
        <taxon>Bacillati</taxon>
        <taxon>Bacillota</taxon>
        <taxon>Bacilli</taxon>
        <taxon>Bacillales</taxon>
        <taxon>Caryophanaceae</taxon>
        <taxon>Ureibacillus</taxon>
    </lineage>
</organism>
<dbReference type="Gene3D" id="1.10.357.10">
    <property type="entry name" value="Tetracycline Repressor, domain 2"/>
    <property type="match status" value="1"/>
</dbReference>
<name>A0A494YUY9_9BACL</name>
<comment type="caution">
    <text evidence="4">The sequence shown here is derived from an EMBL/GenBank/DDBJ whole genome shotgun (WGS) entry which is preliminary data.</text>
</comment>
<evidence type="ECO:0000313" key="5">
    <source>
        <dbReference type="Proteomes" id="UP000272238"/>
    </source>
</evidence>
<dbReference type="InterPro" id="IPR001647">
    <property type="entry name" value="HTH_TetR"/>
</dbReference>
<dbReference type="Gene3D" id="1.10.10.60">
    <property type="entry name" value="Homeodomain-like"/>
    <property type="match status" value="1"/>
</dbReference>
<feature type="domain" description="HTH tetR-type" evidence="3">
    <location>
        <begin position="12"/>
        <end position="72"/>
    </location>
</feature>
<dbReference type="OrthoDB" id="9780939at2"/>
<dbReference type="GO" id="GO:0003677">
    <property type="term" value="F:DNA binding"/>
    <property type="evidence" value="ECO:0007669"/>
    <property type="project" value="UniProtKB-UniRule"/>
</dbReference>
<dbReference type="InterPro" id="IPR050624">
    <property type="entry name" value="HTH-type_Tx_Regulator"/>
</dbReference>